<keyword evidence="2" id="KW-0677">Repeat</keyword>
<dbReference type="Pfam" id="PF20160">
    <property type="entry name" value="C-JID"/>
    <property type="match status" value="2"/>
</dbReference>
<name>A0A8J4QMS5_9ROSI</name>
<evidence type="ECO:0000313" key="4">
    <source>
        <dbReference type="EMBL" id="KAF3949456.1"/>
    </source>
</evidence>
<protein>
    <recommendedName>
        <fullName evidence="3">C-JID domain-containing protein</fullName>
    </recommendedName>
</protein>
<dbReference type="EMBL" id="JRKL02006081">
    <property type="protein sequence ID" value="KAF3949456.1"/>
    <property type="molecule type" value="Genomic_DNA"/>
</dbReference>
<dbReference type="Proteomes" id="UP000737018">
    <property type="component" value="Unassembled WGS sequence"/>
</dbReference>
<dbReference type="OrthoDB" id="1678677at2759"/>
<gene>
    <name evidence="4" type="ORF">CMV_024673</name>
</gene>
<organism evidence="4 5">
    <name type="scientific">Castanea mollissima</name>
    <name type="common">Chinese chestnut</name>
    <dbReference type="NCBI Taxonomy" id="60419"/>
    <lineage>
        <taxon>Eukaryota</taxon>
        <taxon>Viridiplantae</taxon>
        <taxon>Streptophyta</taxon>
        <taxon>Embryophyta</taxon>
        <taxon>Tracheophyta</taxon>
        <taxon>Spermatophyta</taxon>
        <taxon>Magnoliopsida</taxon>
        <taxon>eudicotyledons</taxon>
        <taxon>Gunneridae</taxon>
        <taxon>Pentapetalae</taxon>
        <taxon>rosids</taxon>
        <taxon>fabids</taxon>
        <taxon>Fagales</taxon>
        <taxon>Fagaceae</taxon>
        <taxon>Castanea</taxon>
    </lineage>
</organism>
<keyword evidence="5" id="KW-1185">Reference proteome</keyword>
<comment type="caution">
    <text evidence="4">The sequence shown here is derived from an EMBL/GenBank/DDBJ whole genome shotgun (WGS) entry which is preliminary data.</text>
</comment>
<evidence type="ECO:0000259" key="3">
    <source>
        <dbReference type="Pfam" id="PF20160"/>
    </source>
</evidence>
<evidence type="ECO:0000256" key="2">
    <source>
        <dbReference type="ARBA" id="ARBA00022737"/>
    </source>
</evidence>
<feature type="domain" description="C-JID" evidence="3">
    <location>
        <begin position="106"/>
        <end position="248"/>
    </location>
</feature>
<evidence type="ECO:0000256" key="1">
    <source>
        <dbReference type="ARBA" id="ARBA00022614"/>
    </source>
</evidence>
<accession>A0A8J4QMS5</accession>
<evidence type="ECO:0000313" key="5">
    <source>
        <dbReference type="Proteomes" id="UP000737018"/>
    </source>
</evidence>
<feature type="domain" description="C-JID" evidence="3">
    <location>
        <begin position="354"/>
        <end position="496"/>
    </location>
</feature>
<dbReference type="InterPro" id="IPR045344">
    <property type="entry name" value="C-JID"/>
</dbReference>
<reference evidence="4" key="1">
    <citation type="submission" date="2020-03" db="EMBL/GenBank/DDBJ databases">
        <title>Castanea mollissima Vanexum genome sequencing.</title>
        <authorList>
            <person name="Staton M."/>
        </authorList>
    </citation>
    <scope>NUCLEOTIDE SEQUENCE</scope>
    <source>
        <tissue evidence="4">Leaf</tissue>
    </source>
</reference>
<keyword evidence="1" id="KW-0433">Leucine-rich repeat</keyword>
<proteinExistence type="predicted"/>
<dbReference type="AlphaFoldDB" id="A0A8J4QMS5"/>
<sequence length="582" mass="67369">MCFLLSPIEHLKAIYFCILQVDWTRNHLSDHSFPQIASSPRWFAYQNGPAIKTQLPADLHDYSRRRPTHVTKLLPSKISSSLECWFNHGPYLQDHYEGPGTLNQCLPQSEIPGWFKSENIARSSSVTIQLPLNLYENLEWMGFAFCAVFSFQKHPTSVPMKGSEFSFIIVCHLKTNLGCMNPLYSISEKDVIISLHQRGFLWLSFIPCWFLSPEWSRCTSVEFSFVSDSLAVSALKCGVDLVYRQKLEFTRRMVQCITSYDGPLTSYERFPFYHPDKFRGCDGSSGTSGHYSYGQYSYGQFYKTAALDRYNNRSIFYQCILQSEISDWFSHDLLPSDLSPKFDFHPSTSYNFCFPPSKIQDWFSHPNHGRSVTIDLPSNLYYDSNWMGLVLYASFSIHGDPNIIFSNLASGKSHFLYCQFQTSMANIDNQKIAFSTNKEEIMWLLNLGEFIWLCYVPGEPFKNMLPHCSHIEASFVSDWSGVIVQNCALQLLYQHDQVQFEQELKHCNNLISEIRKLVCKQEDQKKINEQYHVDEGLQRKIFSNIDFEVKIFPRLIDQPETDETEIQLGQSDQRVSHLPPPL</sequence>